<evidence type="ECO:0000313" key="2">
    <source>
        <dbReference type="Proteomes" id="UP001060245"/>
    </source>
</evidence>
<protein>
    <submittedName>
        <fullName evidence="1">Uncharacterized protein</fullName>
    </submittedName>
</protein>
<keyword evidence="2" id="KW-1185">Reference proteome</keyword>
<sequence>MLYIDSADRDLLAPLLATGLFAGVTTNPAILDRAGLTADDLPALATWLRERGVTRFYAQATGTTIEELRDTARQIADLGGDVVIKLVATAPALTVARELTDAGREVLITAVYHPSQALLAAAAGAQEVAPYVGRASENGRDGLALVAAIARSVPSVRILAASLRSADQVAAVAGVGAHDVTLAPSIAGDLFEDELTLAATADFEELVAAAARAAEVPS</sequence>
<dbReference type="EMBL" id="CP101471">
    <property type="protein sequence ID" value="UTT52801.1"/>
    <property type="molecule type" value="Genomic_DNA"/>
</dbReference>
<proteinExistence type="predicted"/>
<dbReference type="Proteomes" id="UP001060245">
    <property type="component" value="Chromosome"/>
</dbReference>
<accession>A0ACD4B5R6</accession>
<organism evidence="1 2">
    <name type="scientific">Microbacterium maritypicum</name>
    <name type="common">Microbacterium liquefaciens</name>
    <dbReference type="NCBI Taxonomy" id="33918"/>
    <lineage>
        <taxon>Bacteria</taxon>
        <taxon>Bacillati</taxon>
        <taxon>Actinomycetota</taxon>
        <taxon>Actinomycetes</taxon>
        <taxon>Micrococcales</taxon>
        <taxon>Microbacteriaceae</taxon>
        <taxon>Microbacterium</taxon>
    </lineage>
</organism>
<evidence type="ECO:0000313" key="1">
    <source>
        <dbReference type="EMBL" id="UTT52801.1"/>
    </source>
</evidence>
<name>A0ACD4B5R6_MICMQ</name>
<gene>
    <name evidence="1" type="ORF">NMQ05_17225</name>
</gene>
<reference evidence="1" key="1">
    <citation type="submission" date="2022-07" db="EMBL/GenBank/DDBJ databases">
        <title>Complete genome of DND4.</title>
        <authorList>
            <person name="Cao G."/>
        </authorList>
    </citation>
    <scope>NUCLEOTIDE SEQUENCE</scope>
    <source>
        <strain evidence="1">DND4</strain>
    </source>
</reference>